<comment type="caution">
    <text evidence="2">The sequence shown here is derived from an EMBL/GenBank/DDBJ whole genome shotgun (WGS) entry which is preliminary data.</text>
</comment>
<reference evidence="2 3" key="1">
    <citation type="submission" date="2020-08" db="EMBL/GenBank/DDBJ databases">
        <title>A Genomic Blueprint of the Chicken Gut Microbiome.</title>
        <authorList>
            <person name="Gilroy R."/>
            <person name="Ravi A."/>
            <person name="Getino M."/>
            <person name="Pursley I."/>
            <person name="Horton D.L."/>
            <person name="Alikhan N.-F."/>
            <person name="Baker D."/>
            <person name="Gharbi K."/>
            <person name="Hall N."/>
            <person name="Watson M."/>
            <person name="Adriaenssens E.M."/>
            <person name="Foster-Nyarko E."/>
            <person name="Jarju S."/>
            <person name="Secka A."/>
            <person name="Antonio M."/>
            <person name="Oren A."/>
            <person name="Chaudhuri R."/>
            <person name="La Ragione R.M."/>
            <person name="Hildebrand F."/>
            <person name="Pallen M.J."/>
        </authorList>
    </citation>
    <scope>NUCLEOTIDE SEQUENCE [LARGE SCALE GENOMIC DNA]</scope>
    <source>
        <strain evidence="2 3">Sa4CUA1</strain>
    </source>
</reference>
<dbReference type="RefSeq" id="WP_191795026.1">
    <property type="nucleotide sequence ID" value="NZ_JACSQQ010000005.1"/>
</dbReference>
<evidence type="ECO:0000313" key="3">
    <source>
        <dbReference type="Proteomes" id="UP000641803"/>
    </source>
</evidence>
<dbReference type="InterPro" id="IPR011604">
    <property type="entry name" value="PDDEXK-like_dom_sf"/>
</dbReference>
<organism evidence="2 3">
    <name type="scientific">Oerskovia rustica</name>
    <dbReference type="NCBI Taxonomy" id="2762237"/>
    <lineage>
        <taxon>Bacteria</taxon>
        <taxon>Bacillati</taxon>
        <taxon>Actinomycetota</taxon>
        <taxon>Actinomycetes</taxon>
        <taxon>Micrococcales</taxon>
        <taxon>Cellulomonadaceae</taxon>
        <taxon>Oerskovia</taxon>
    </lineage>
</organism>
<keyword evidence="3" id="KW-1185">Reference proteome</keyword>
<protein>
    <submittedName>
        <fullName evidence="2">PD-(D/E)XK nuclease-like domain-containing protein</fullName>
    </submittedName>
</protein>
<name>A0ABR8RPA7_9CELL</name>
<proteinExistence type="predicted"/>
<dbReference type="EMBL" id="JACSQQ010000005">
    <property type="protein sequence ID" value="MBD7949620.1"/>
    <property type="molecule type" value="Genomic_DNA"/>
</dbReference>
<accession>A0ABR8RPA7</accession>
<evidence type="ECO:0000313" key="2">
    <source>
        <dbReference type="EMBL" id="MBD7949620.1"/>
    </source>
</evidence>
<evidence type="ECO:0000259" key="1">
    <source>
        <dbReference type="Pfam" id="PF12684"/>
    </source>
</evidence>
<dbReference type="Proteomes" id="UP000641803">
    <property type="component" value="Unassembled WGS sequence"/>
</dbReference>
<gene>
    <name evidence="2" type="ORF">H9652_04250</name>
</gene>
<dbReference type="Pfam" id="PF12684">
    <property type="entry name" value="DUF3799"/>
    <property type="match status" value="1"/>
</dbReference>
<feature type="domain" description="Putative exodeoxyribonuclease 8 PDDEXK-like" evidence="1">
    <location>
        <begin position="26"/>
        <end position="262"/>
    </location>
</feature>
<sequence>MIIEGIYEGMTDAEYHGDPVAGGSLSNSGAKTLLKSPALYRWQLDHRVEKHEFDVGHAVHGKVLGVGMDVVAIPDDVLSAAGAANTKAAREFIAAAREAGQVPLKADVIAQVDAMADAVLTHPLARALFERPGVAESSIFSPDPETGEWMRARPDFLPERSDGRTIIVDLKTAITADPREFDRSAAEHGYDMQSEFYPELVRRVRGDDDTAFVFVVVEKTAPFLVSVVELDEQFSQIGRAKVRRAVDTFHQCRQANEWPGYAPVVHKVEPARWYVIKSEEEQYAS</sequence>
<dbReference type="InterPro" id="IPR024432">
    <property type="entry name" value="Put_RecE_PDDEXK-like_dom"/>
</dbReference>
<dbReference type="Gene3D" id="3.90.320.10">
    <property type="match status" value="1"/>
</dbReference>